<evidence type="ECO:0000256" key="3">
    <source>
        <dbReference type="ARBA" id="ARBA00022475"/>
    </source>
</evidence>
<dbReference type="SUPFAM" id="SSF103473">
    <property type="entry name" value="MFS general substrate transporter"/>
    <property type="match status" value="1"/>
</dbReference>
<accession>A0A229REX2</accession>
<evidence type="ECO:0000259" key="9">
    <source>
        <dbReference type="PROSITE" id="PS50850"/>
    </source>
</evidence>
<feature type="transmembrane region" description="Helical" evidence="8">
    <location>
        <begin position="438"/>
        <end position="459"/>
    </location>
</feature>
<sequence>MDLHTDGVATTRPPLVVAPLLALSLGYFLVMLDVTVVTVAVPEIQRSLGATPAGLQWAVDGYSTIFAALLLLGGGLGDRLGHRRIFLTGMGVFTAASVVCAVAPDTALLITGRLLQGAGAALLVPTSLALLAAAYPDRTVRARALGFWAGVAGVAFAAGPVVGGVLVSGLSWRAVFWINLPIAVLGVVLTRRHVPAPPKPDSGRRVDVVGQVLAIAGLGCVAAALNEAGSAGWTSTPVLGAFVVGALALVTFVVTGRNLERRGRSPLLPPSLFRHAGFAATAAVGVLLNLGYYGMLYLSTLYFQNQRGFDAMTTGLVLLPTVCMALIAAPLSGRLTARFGPYRPMAGALLLGAAGFVGWLAAGPDTPYTALLFALVATGLATPMTVPAATAAIIESAPAEHAGVASAVFNVSRQIGNAVGVALFGTLAVTLSDPYLGLHISAVIAAVAFAAAAALAFLAGRIRTVSC</sequence>
<keyword evidence="3" id="KW-1003">Cell membrane</keyword>
<evidence type="ECO:0000256" key="6">
    <source>
        <dbReference type="ARBA" id="ARBA00022989"/>
    </source>
</evidence>
<evidence type="ECO:0000313" key="10">
    <source>
        <dbReference type="EMBL" id="OXM45222.1"/>
    </source>
</evidence>
<dbReference type="Gene3D" id="1.20.1720.10">
    <property type="entry name" value="Multidrug resistance protein D"/>
    <property type="match status" value="1"/>
</dbReference>
<dbReference type="InterPro" id="IPR020846">
    <property type="entry name" value="MFS_dom"/>
</dbReference>
<feature type="transmembrane region" description="Helical" evidence="8">
    <location>
        <begin position="315"/>
        <end position="333"/>
    </location>
</feature>
<dbReference type="EMBL" id="NMQU01000106">
    <property type="protein sequence ID" value="OXM45222.1"/>
    <property type="molecule type" value="Genomic_DNA"/>
</dbReference>
<dbReference type="InterPro" id="IPR036259">
    <property type="entry name" value="MFS_trans_sf"/>
</dbReference>
<evidence type="ECO:0000256" key="4">
    <source>
        <dbReference type="ARBA" id="ARBA00022691"/>
    </source>
</evidence>
<keyword evidence="6 8" id="KW-1133">Transmembrane helix</keyword>
<evidence type="ECO:0000313" key="11">
    <source>
        <dbReference type="Proteomes" id="UP000215563"/>
    </source>
</evidence>
<dbReference type="PROSITE" id="PS50850">
    <property type="entry name" value="MFS"/>
    <property type="match status" value="1"/>
</dbReference>
<keyword evidence="2" id="KW-0813">Transport</keyword>
<dbReference type="PANTHER" id="PTHR42718">
    <property type="entry name" value="MAJOR FACILITATOR SUPERFAMILY MULTIDRUG TRANSPORTER MFSC"/>
    <property type="match status" value="1"/>
</dbReference>
<feature type="transmembrane region" description="Helical" evidence="8">
    <location>
        <begin position="276"/>
        <end position="295"/>
    </location>
</feature>
<dbReference type="PANTHER" id="PTHR42718:SF40">
    <property type="entry name" value="METHYLENOMYCIN A RESISTANCE PROTEIN"/>
    <property type="match status" value="1"/>
</dbReference>
<protein>
    <submittedName>
        <fullName evidence="10">MFS transporter</fullName>
    </submittedName>
</protein>
<feature type="transmembrane region" description="Helical" evidence="8">
    <location>
        <begin position="206"/>
        <end position="225"/>
    </location>
</feature>
<feature type="transmembrane region" description="Helical" evidence="8">
    <location>
        <begin position="174"/>
        <end position="194"/>
    </location>
</feature>
<evidence type="ECO:0000256" key="2">
    <source>
        <dbReference type="ARBA" id="ARBA00022448"/>
    </source>
</evidence>
<evidence type="ECO:0000256" key="1">
    <source>
        <dbReference type="ARBA" id="ARBA00004651"/>
    </source>
</evidence>
<feature type="domain" description="Major facilitator superfamily (MFS) profile" evidence="9">
    <location>
        <begin position="19"/>
        <end position="463"/>
    </location>
</feature>
<gene>
    <name evidence="10" type="ORF">CFP75_32040</name>
</gene>
<keyword evidence="7 8" id="KW-0472">Membrane</keyword>
<feature type="transmembrane region" description="Helical" evidence="8">
    <location>
        <begin position="237"/>
        <end position="255"/>
    </location>
</feature>
<dbReference type="InterPro" id="IPR011701">
    <property type="entry name" value="MFS"/>
</dbReference>
<keyword evidence="11" id="KW-1185">Reference proteome</keyword>
<keyword evidence="5 8" id="KW-0812">Transmembrane</keyword>
<feature type="transmembrane region" description="Helical" evidence="8">
    <location>
        <begin position="53"/>
        <end position="73"/>
    </location>
</feature>
<dbReference type="InterPro" id="IPR031303">
    <property type="entry name" value="C5_meth_CS"/>
</dbReference>
<dbReference type="PROSITE" id="PS00095">
    <property type="entry name" value="C5_MTASE_2"/>
    <property type="match status" value="1"/>
</dbReference>
<feature type="transmembrane region" description="Helical" evidence="8">
    <location>
        <begin position="116"/>
        <end position="135"/>
    </location>
</feature>
<feature type="transmembrane region" description="Helical" evidence="8">
    <location>
        <begin position="345"/>
        <end position="362"/>
    </location>
</feature>
<dbReference type="Proteomes" id="UP000215563">
    <property type="component" value="Unassembled WGS sequence"/>
</dbReference>
<dbReference type="CDD" id="cd17321">
    <property type="entry name" value="MFS_MMR_MDR_like"/>
    <property type="match status" value="1"/>
</dbReference>
<comment type="subcellular location">
    <subcellularLocation>
        <location evidence="1">Cell membrane</location>
        <topology evidence="1">Multi-pass membrane protein</topology>
    </subcellularLocation>
</comment>
<proteinExistence type="predicted"/>
<evidence type="ECO:0000256" key="5">
    <source>
        <dbReference type="ARBA" id="ARBA00022692"/>
    </source>
</evidence>
<evidence type="ECO:0000256" key="7">
    <source>
        <dbReference type="ARBA" id="ARBA00023136"/>
    </source>
</evidence>
<dbReference type="RefSeq" id="WP_020636670.1">
    <property type="nucleotide sequence ID" value="NZ_KB913032.1"/>
</dbReference>
<feature type="transmembrane region" description="Helical" evidence="8">
    <location>
        <begin position="85"/>
        <end position="104"/>
    </location>
</feature>
<organism evidence="10 11">
    <name type="scientific">Amycolatopsis alba DSM 44262</name>
    <dbReference type="NCBI Taxonomy" id="1125972"/>
    <lineage>
        <taxon>Bacteria</taxon>
        <taxon>Bacillati</taxon>
        <taxon>Actinomycetota</taxon>
        <taxon>Actinomycetes</taxon>
        <taxon>Pseudonocardiales</taxon>
        <taxon>Pseudonocardiaceae</taxon>
        <taxon>Amycolatopsis</taxon>
    </lineage>
</organism>
<feature type="transmembrane region" description="Helical" evidence="8">
    <location>
        <begin position="147"/>
        <end position="168"/>
    </location>
</feature>
<dbReference type="Pfam" id="PF07690">
    <property type="entry name" value="MFS_1"/>
    <property type="match status" value="1"/>
</dbReference>
<dbReference type="InterPro" id="IPR004638">
    <property type="entry name" value="EmrB-like"/>
</dbReference>
<keyword evidence="4" id="KW-0949">S-adenosyl-L-methionine</keyword>
<feature type="transmembrane region" description="Helical" evidence="8">
    <location>
        <begin position="20"/>
        <end position="41"/>
    </location>
</feature>
<dbReference type="GO" id="GO:0022857">
    <property type="term" value="F:transmembrane transporter activity"/>
    <property type="evidence" value="ECO:0007669"/>
    <property type="project" value="InterPro"/>
</dbReference>
<feature type="transmembrane region" description="Helical" evidence="8">
    <location>
        <begin position="368"/>
        <end position="394"/>
    </location>
</feature>
<dbReference type="GO" id="GO:0005886">
    <property type="term" value="C:plasma membrane"/>
    <property type="evidence" value="ECO:0007669"/>
    <property type="project" value="UniProtKB-SubCell"/>
</dbReference>
<dbReference type="OrthoDB" id="9781469at2"/>
<dbReference type="NCBIfam" id="TIGR00711">
    <property type="entry name" value="efflux_EmrB"/>
    <property type="match status" value="1"/>
</dbReference>
<dbReference type="Gene3D" id="1.20.1250.20">
    <property type="entry name" value="MFS general substrate transporter like domains"/>
    <property type="match status" value="1"/>
</dbReference>
<evidence type="ECO:0000256" key="8">
    <source>
        <dbReference type="SAM" id="Phobius"/>
    </source>
</evidence>
<dbReference type="AlphaFoldDB" id="A0A229REX2"/>
<feature type="transmembrane region" description="Helical" evidence="8">
    <location>
        <begin position="415"/>
        <end position="432"/>
    </location>
</feature>
<reference evidence="10 11" key="1">
    <citation type="submission" date="2017-07" db="EMBL/GenBank/DDBJ databases">
        <title>Amycolatopsis alba DSM 44262 Genome sequencing and assembly.</title>
        <authorList>
            <person name="Kaur N."/>
            <person name="Mayilraj S."/>
        </authorList>
    </citation>
    <scope>NUCLEOTIDE SEQUENCE [LARGE SCALE GENOMIC DNA]</scope>
    <source>
        <strain evidence="10 11">DSM 44262</strain>
    </source>
</reference>
<comment type="caution">
    <text evidence="10">The sequence shown here is derived from an EMBL/GenBank/DDBJ whole genome shotgun (WGS) entry which is preliminary data.</text>
</comment>
<name>A0A229REX2_AMYAL</name>